<feature type="non-terminal residue" evidence="1">
    <location>
        <position position="73"/>
    </location>
</feature>
<reference evidence="1 2" key="1">
    <citation type="submission" date="2017-10" db="EMBL/GenBank/DDBJ databases">
        <title>Extensive intraspecific genome diversity in a model arbuscular mycorrhizal fungus.</title>
        <authorList>
            <person name="Chen E.C.H."/>
            <person name="Morin E."/>
            <person name="Baudet D."/>
            <person name="Noel J."/>
            <person name="Ndikumana S."/>
            <person name="Charron P."/>
            <person name="St-Onge C."/>
            <person name="Giorgi J."/>
            <person name="Grigoriev I.V."/>
            <person name="Roux C."/>
            <person name="Martin F.M."/>
            <person name="Corradi N."/>
        </authorList>
    </citation>
    <scope>NUCLEOTIDE SEQUENCE [LARGE SCALE GENOMIC DNA]</scope>
    <source>
        <strain evidence="1 2">A1</strain>
    </source>
</reference>
<comment type="caution">
    <text evidence="1">The sequence shown here is derived from an EMBL/GenBank/DDBJ whole genome shotgun (WGS) entry which is preliminary data.</text>
</comment>
<dbReference type="PANTHER" id="PTHR39961:SF1">
    <property type="entry name" value="DUF458 DOMAIN-CONTAINING PROTEIN"/>
    <property type="match status" value="1"/>
</dbReference>
<name>A0A2N0QIP8_9GLOM</name>
<dbReference type="InterPro" id="IPR007405">
    <property type="entry name" value="Phage_KVP40_Orf299"/>
</dbReference>
<gene>
    <name evidence="1" type="ORF">RhiirA1_485010</name>
</gene>
<reference evidence="1 2" key="2">
    <citation type="submission" date="2017-10" db="EMBL/GenBank/DDBJ databases">
        <title>Genome analyses suggest a sexual origin of heterokaryosis in a supposedly ancient asexual fungus.</title>
        <authorList>
            <person name="Corradi N."/>
            <person name="Sedzielewska K."/>
            <person name="Noel J."/>
            <person name="Charron P."/>
            <person name="Farinelli L."/>
            <person name="Marton T."/>
            <person name="Kruger M."/>
            <person name="Pelin A."/>
            <person name="Brachmann A."/>
            <person name="Corradi N."/>
        </authorList>
    </citation>
    <scope>NUCLEOTIDE SEQUENCE [LARGE SCALE GENOMIC DNA]</scope>
    <source>
        <strain evidence="1 2">A1</strain>
    </source>
</reference>
<organism evidence="1 2">
    <name type="scientific">Rhizophagus irregularis</name>
    <dbReference type="NCBI Taxonomy" id="588596"/>
    <lineage>
        <taxon>Eukaryota</taxon>
        <taxon>Fungi</taxon>
        <taxon>Fungi incertae sedis</taxon>
        <taxon>Mucoromycota</taxon>
        <taxon>Glomeromycotina</taxon>
        <taxon>Glomeromycetes</taxon>
        <taxon>Glomerales</taxon>
        <taxon>Glomeraceae</taxon>
        <taxon>Rhizophagus</taxon>
    </lineage>
</organism>
<protein>
    <submittedName>
        <fullName evidence="1">Uncharacterized protein</fullName>
    </submittedName>
</protein>
<dbReference type="Proteomes" id="UP000232688">
    <property type="component" value="Unassembled WGS sequence"/>
</dbReference>
<dbReference type="EMBL" id="LLXH01008746">
    <property type="protein sequence ID" value="PKC50922.1"/>
    <property type="molecule type" value="Genomic_DNA"/>
</dbReference>
<evidence type="ECO:0000313" key="2">
    <source>
        <dbReference type="Proteomes" id="UP000232688"/>
    </source>
</evidence>
<proteinExistence type="predicted"/>
<accession>A0A2N0QIP8</accession>
<evidence type="ECO:0000313" key="1">
    <source>
        <dbReference type="EMBL" id="PKC50922.1"/>
    </source>
</evidence>
<dbReference type="PANTHER" id="PTHR39961">
    <property type="entry name" value="HYPOTHETICAL CYTOSOLIC PROTEIN"/>
    <property type="match status" value="1"/>
</dbReference>
<sequence length="73" mass="8635">MFGTDSQVHATHTKFITGIVIQQERKGVWACFRKVIVPRKMKNLHERISFETTLTEEVVSMFNKEENDRLFHI</sequence>
<dbReference type="VEuPathDB" id="FungiDB:RhiirA1_485010"/>
<dbReference type="AlphaFoldDB" id="A0A2N0QIP8"/>
<dbReference type="Pfam" id="PF04308">
    <property type="entry name" value="RNaseH_like"/>
    <property type="match status" value="1"/>
</dbReference>